<dbReference type="Proteomes" id="UP000243975">
    <property type="component" value="Unassembled WGS sequence"/>
</dbReference>
<dbReference type="InterPro" id="IPR051953">
    <property type="entry name" value="Plant_SW-associated_TFs"/>
</dbReference>
<protein>
    <submittedName>
        <fullName evidence="9">Homeodomain-like protein</fullName>
    </submittedName>
</protein>
<evidence type="ECO:0000256" key="5">
    <source>
        <dbReference type="ARBA" id="ARBA00023163"/>
    </source>
</evidence>
<evidence type="ECO:0000256" key="1">
    <source>
        <dbReference type="ARBA" id="ARBA00004123"/>
    </source>
</evidence>
<accession>A0A118JXE2</accession>
<evidence type="ECO:0000256" key="3">
    <source>
        <dbReference type="ARBA" id="ARBA00023015"/>
    </source>
</evidence>
<dbReference type="SUPFAM" id="SSF46689">
    <property type="entry name" value="Homeodomain-like"/>
    <property type="match status" value="1"/>
</dbReference>
<keyword evidence="10" id="KW-1185">Reference proteome</keyword>
<dbReference type="InterPro" id="IPR017930">
    <property type="entry name" value="Myb_dom"/>
</dbReference>
<dbReference type="AlphaFoldDB" id="A0A118JXE2"/>
<evidence type="ECO:0000256" key="4">
    <source>
        <dbReference type="ARBA" id="ARBA00023125"/>
    </source>
</evidence>
<dbReference type="Gramene" id="KVH95937">
    <property type="protein sequence ID" value="KVH95937"/>
    <property type="gene ID" value="Ccrd_001996"/>
</dbReference>
<organism evidence="9 10">
    <name type="scientific">Cynara cardunculus var. scolymus</name>
    <name type="common">Globe artichoke</name>
    <name type="synonym">Cynara scolymus</name>
    <dbReference type="NCBI Taxonomy" id="59895"/>
    <lineage>
        <taxon>Eukaryota</taxon>
        <taxon>Viridiplantae</taxon>
        <taxon>Streptophyta</taxon>
        <taxon>Embryophyta</taxon>
        <taxon>Tracheophyta</taxon>
        <taxon>Spermatophyta</taxon>
        <taxon>Magnoliopsida</taxon>
        <taxon>eudicotyledons</taxon>
        <taxon>Gunneridae</taxon>
        <taxon>Pentapetalae</taxon>
        <taxon>asterids</taxon>
        <taxon>campanulids</taxon>
        <taxon>Asterales</taxon>
        <taxon>Asteraceae</taxon>
        <taxon>Carduoideae</taxon>
        <taxon>Cardueae</taxon>
        <taxon>Carduinae</taxon>
        <taxon>Cynara</taxon>
    </lineage>
</organism>
<dbReference type="OMA" id="ISFICRW"/>
<dbReference type="Gene3D" id="1.10.10.60">
    <property type="entry name" value="Homeodomain-like"/>
    <property type="match status" value="1"/>
</dbReference>
<proteinExistence type="predicted"/>
<dbReference type="PROSITE" id="PS51294">
    <property type="entry name" value="HTH_MYB"/>
    <property type="match status" value="1"/>
</dbReference>
<sequence length="191" mass="21779">MILNRNLISFICRWSAIASKLPGRSDNEIKNRWNTHLKKRALISDHQTVAENEHIGTLESDDQANVNENPFKEIDVELDQQEVDSLLAEILSDESPSSSSRTELSSYPDYGVLSDLWPQTFQDEVVGNFWTEPFLPDNGGIGPSSETLLSPFNFVNDFISQPPSCQDMMMTNEFYWSTLDTYVDDNMDFLN</sequence>
<keyword evidence="2" id="KW-0677">Repeat</keyword>
<dbReference type="CDD" id="cd00167">
    <property type="entry name" value="SANT"/>
    <property type="match status" value="1"/>
</dbReference>
<keyword evidence="4 9" id="KW-0238">DNA-binding</keyword>
<dbReference type="GO" id="GO:0005634">
    <property type="term" value="C:nucleus"/>
    <property type="evidence" value="ECO:0007669"/>
    <property type="project" value="UniProtKB-SubCell"/>
</dbReference>
<comment type="caution">
    <text evidence="9">The sequence shown here is derived from an EMBL/GenBank/DDBJ whole genome shotgun (WGS) entry which is preliminary data.</text>
</comment>
<keyword evidence="5" id="KW-0804">Transcription</keyword>
<keyword evidence="6" id="KW-0539">Nucleus</keyword>
<dbReference type="GO" id="GO:0003677">
    <property type="term" value="F:DNA binding"/>
    <property type="evidence" value="ECO:0007669"/>
    <property type="project" value="UniProtKB-KW"/>
</dbReference>
<dbReference type="InterPro" id="IPR009057">
    <property type="entry name" value="Homeodomain-like_sf"/>
</dbReference>
<evidence type="ECO:0000313" key="9">
    <source>
        <dbReference type="EMBL" id="KVH95937.1"/>
    </source>
</evidence>
<evidence type="ECO:0000256" key="2">
    <source>
        <dbReference type="ARBA" id="ARBA00022737"/>
    </source>
</evidence>
<evidence type="ECO:0000256" key="6">
    <source>
        <dbReference type="ARBA" id="ARBA00023242"/>
    </source>
</evidence>
<dbReference type="PROSITE" id="PS50090">
    <property type="entry name" value="MYB_LIKE"/>
    <property type="match status" value="1"/>
</dbReference>
<dbReference type="EMBL" id="LEKV01004371">
    <property type="protein sequence ID" value="KVH95937.1"/>
    <property type="molecule type" value="Genomic_DNA"/>
</dbReference>
<evidence type="ECO:0000259" key="7">
    <source>
        <dbReference type="PROSITE" id="PS50090"/>
    </source>
</evidence>
<keyword evidence="9" id="KW-0371">Homeobox</keyword>
<dbReference type="PANTHER" id="PTHR47997">
    <property type="entry name" value="MYB DOMAIN PROTEIN 55"/>
    <property type="match status" value="1"/>
</dbReference>
<reference evidence="9 10" key="1">
    <citation type="journal article" date="2016" name="Sci. Rep.">
        <title>The genome sequence of the outbreeding globe artichoke constructed de novo incorporating a phase-aware low-pass sequencing strategy of F1 progeny.</title>
        <authorList>
            <person name="Scaglione D."/>
            <person name="Reyes-Chin-Wo S."/>
            <person name="Acquadro A."/>
            <person name="Froenicke L."/>
            <person name="Portis E."/>
            <person name="Beitel C."/>
            <person name="Tirone M."/>
            <person name="Mauro R."/>
            <person name="Lo Monaco A."/>
            <person name="Mauromicale G."/>
            <person name="Faccioli P."/>
            <person name="Cattivelli L."/>
            <person name="Rieseberg L."/>
            <person name="Michelmore R."/>
            <person name="Lanteri S."/>
        </authorList>
    </citation>
    <scope>NUCLEOTIDE SEQUENCE [LARGE SCALE GENOMIC DNA]</scope>
    <source>
        <strain evidence="9">2C</strain>
    </source>
</reference>
<feature type="domain" description="HTH myb-type" evidence="8">
    <location>
        <begin position="13"/>
        <end position="41"/>
    </location>
</feature>
<comment type="subcellular location">
    <subcellularLocation>
        <location evidence="1">Nucleus</location>
    </subcellularLocation>
</comment>
<evidence type="ECO:0000259" key="8">
    <source>
        <dbReference type="PROSITE" id="PS51294"/>
    </source>
</evidence>
<name>A0A118JXE2_CYNCS</name>
<dbReference type="Pfam" id="PF00249">
    <property type="entry name" value="Myb_DNA-binding"/>
    <property type="match status" value="1"/>
</dbReference>
<feature type="domain" description="Myb-like" evidence="7">
    <location>
        <begin position="13"/>
        <end position="37"/>
    </location>
</feature>
<evidence type="ECO:0000313" key="10">
    <source>
        <dbReference type="Proteomes" id="UP000243975"/>
    </source>
</evidence>
<dbReference type="PANTHER" id="PTHR47997:SF75">
    <property type="entry name" value="MYB DOMAIN PROTEIN 55"/>
    <property type="match status" value="1"/>
</dbReference>
<gene>
    <name evidence="9" type="ORF">Ccrd_001996</name>
</gene>
<dbReference type="InterPro" id="IPR001005">
    <property type="entry name" value="SANT/Myb"/>
</dbReference>
<keyword evidence="3" id="KW-0805">Transcription regulation</keyword>
<dbReference type="STRING" id="59895.A0A118JXE2"/>